<sequence length="83" mass="8547">MDLIIGNRHVSPASIRRVAGGVEAVLKGEALISLLDAAFHGAGTIHVLGGDLDRRPMDLTGIDMTGGETRVTLTCAGPAPMLV</sequence>
<accession>A0A3P5XEW7</accession>
<dbReference type="OrthoDB" id="7689644at2"/>
<evidence type="ECO:0000313" key="1">
    <source>
        <dbReference type="EMBL" id="VDC33352.1"/>
    </source>
</evidence>
<name>A0A3P5XEW7_9RHOB</name>
<organism evidence="1 2">
    <name type="scientific">Pseudogemmobacter humi</name>
    <dbReference type="NCBI Taxonomy" id="2483812"/>
    <lineage>
        <taxon>Bacteria</taxon>
        <taxon>Pseudomonadati</taxon>
        <taxon>Pseudomonadota</taxon>
        <taxon>Alphaproteobacteria</taxon>
        <taxon>Rhodobacterales</taxon>
        <taxon>Paracoccaceae</taxon>
        <taxon>Pseudogemmobacter</taxon>
    </lineage>
</organism>
<dbReference type="RefSeq" id="WP_124088464.1">
    <property type="nucleotide sequence ID" value="NZ_UXAW01000114.1"/>
</dbReference>
<proteinExistence type="predicted"/>
<dbReference type="AlphaFoldDB" id="A0A3P5XEW7"/>
<protein>
    <submittedName>
        <fullName evidence="1">Uncharacterized protein</fullName>
    </submittedName>
</protein>
<dbReference type="Proteomes" id="UP000277498">
    <property type="component" value="Unassembled WGS sequence"/>
</dbReference>
<reference evidence="1 2" key="1">
    <citation type="submission" date="2018-11" db="EMBL/GenBank/DDBJ databases">
        <authorList>
            <person name="Criscuolo A."/>
        </authorList>
    </citation>
    <scope>NUCLEOTIDE SEQUENCE [LARGE SCALE GENOMIC DNA]</scope>
    <source>
        <strain evidence="1">ACIP111625</strain>
    </source>
</reference>
<evidence type="ECO:0000313" key="2">
    <source>
        <dbReference type="Proteomes" id="UP000277498"/>
    </source>
</evidence>
<dbReference type="EMBL" id="UXAW01000114">
    <property type="protein sequence ID" value="VDC33352.1"/>
    <property type="molecule type" value="Genomic_DNA"/>
</dbReference>
<gene>
    <name evidence="1" type="ORF">XINFAN_03782</name>
</gene>
<keyword evidence="2" id="KW-1185">Reference proteome</keyword>